<dbReference type="KEGG" id="mprn:Q3V37_17735"/>
<keyword evidence="1" id="KW-0812">Transmembrane</keyword>
<evidence type="ECO:0000313" key="2">
    <source>
        <dbReference type="EMBL" id="WLS43261.1"/>
    </source>
</evidence>
<accession>A0AAJ6L2E0</accession>
<protein>
    <submittedName>
        <fullName evidence="2">Uncharacterized protein</fullName>
    </submittedName>
</protein>
<keyword evidence="1" id="KW-0472">Membrane</keyword>
<gene>
    <name evidence="2" type="ORF">Q3V37_17735</name>
</gene>
<feature type="transmembrane region" description="Helical" evidence="1">
    <location>
        <begin position="125"/>
        <end position="147"/>
    </location>
</feature>
<evidence type="ECO:0000256" key="1">
    <source>
        <dbReference type="SAM" id="Phobius"/>
    </source>
</evidence>
<proteinExistence type="predicted"/>
<organism evidence="2 3">
    <name type="scientific">Micromonospora profundi</name>
    <dbReference type="NCBI Taxonomy" id="1420889"/>
    <lineage>
        <taxon>Bacteria</taxon>
        <taxon>Bacillati</taxon>
        <taxon>Actinomycetota</taxon>
        <taxon>Actinomycetes</taxon>
        <taxon>Micromonosporales</taxon>
        <taxon>Micromonosporaceae</taxon>
        <taxon>Micromonospora</taxon>
    </lineage>
</organism>
<evidence type="ECO:0000313" key="3">
    <source>
        <dbReference type="Proteomes" id="UP001235874"/>
    </source>
</evidence>
<dbReference type="Proteomes" id="UP001235874">
    <property type="component" value="Chromosome"/>
</dbReference>
<keyword evidence="1" id="KW-1133">Transmembrane helix</keyword>
<dbReference type="EMBL" id="CP130472">
    <property type="protein sequence ID" value="WLS43261.1"/>
    <property type="molecule type" value="Genomic_DNA"/>
</dbReference>
<reference evidence="2 3" key="1">
    <citation type="submission" date="2023-07" db="EMBL/GenBank/DDBJ databases">
        <title>Micromonospora profundi TRM 95458 converts glycerol to a new osmotic compound.</title>
        <authorList>
            <person name="Lu D."/>
        </authorList>
    </citation>
    <scope>NUCLEOTIDE SEQUENCE [LARGE SCALE GENOMIC DNA]</scope>
    <source>
        <strain evidence="2 3">TRM95458</strain>
    </source>
</reference>
<dbReference type="AlphaFoldDB" id="A0AAJ6L2E0"/>
<sequence>MTAGEFIVEGLDAVAALNEGQITQNTDSQRLHHVVAARLESRGERATSLLRDYRDDPQGRANLAAALDQAGAAEWSDVLEVAHRALANLQSQCYGEASRRVLIDQAGNVQVGDHNTQVFNHQVRAVHWVPALAALLILTVIGTYSLLRPPATKSPAEAGPKIVASVDPSPMPAPATSPPVLVENLTSMRSNDATRDFVLPRPLEMTEARLEEFNRARAEQSFDEGTWFPGQEAAAVNFGTMTLTLRGNADEQIRITEMRALKRCSEPLSGTYFRGYSQGSGDTLKIGFDMDDPNPVAQRLGYSGSRGLFPTGESFFDMSVVTLEPGEKETLLIGAFTKRQSCTFTIRLVVSTSRGTFFQDIDQGGRPFRITAVAPAQHDGAPLSGYRRVYAYLVEPDGTGGRWRSVDPATYGTD</sequence>
<name>A0AAJ6L2E0_9ACTN</name>
<keyword evidence="3" id="KW-1185">Reference proteome</keyword>
<dbReference type="RefSeq" id="WP_306270641.1">
    <property type="nucleotide sequence ID" value="NZ_CP130472.1"/>
</dbReference>